<dbReference type="PANTHER" id="PTHR33121:SF23">
    <property type="entry name" value="CYCLIC DI-GMP PHOSPHODIESTERASE PDEB"/>
    <property type="match status" value="1"/>
</dbReference>
<dbReference type="Pfam" id="PF00563">
    <property type="entry name" value="EAL"/>
    <property type="match status" value="1"/>
</dbReference>
<dbReference type="RefSeq" id="WP_150811453.1">
    <property type="nucleotide sequence ID" value="NZ_CABPSR010000033.1"/>
</dbReference>
<reference evidence="2 3" key="1">
    <citation type="submission" date="2019-08" db="EMBL/GenBank/DDBJ databases">
        <authorList>
            <person name="Peeters C."/>
        </authorList>
    </citation>
    <scope>NUCLEOTIDE SEQUENCE [LARGE SCALE GENOMIC DNA]</scope>
    <source>
        <strain evidence="2 3">LMG 31121</strain>
    </source>
</reference>
<dbReference type="EMBL" id="CABPSR010000033">
    <property type="protein sequence ID" value="VVE85730.1"/>
    <property type="molecule type" value="Genomic_DNA"/>
</dbReference>
<dbReference type="SMART" id="SM00052">
    <property type="entry name" value="EAL"/>
    <property type="match status" value="1"/>
</dbReference>
<evidence type="ECO:0000313" key="3">
    <source>
        <dbReference type="Proteomes" id="UP000335538"/>
    </source>
</evidence>
<dbReference type="InterPro" id="IPR050706">
    <property type="entry name" value="Cyclic-di-GMP_PDE-like"/>
</dbReference>
<dbReference type="CDD" id="cd01948">
    <property type="entry name" value="EAL"/>
    <property type="match status" value="1"/>
</dbReference>
<gene>
    <name evidence="2" type="ORF">PSP31121_05391</name>
</gene>
<evidence type="ECO:0000313" key="2">
    <source>
        <dbReference type="EMBL" id="VVE85730.1"/>
    </source>
</evidence>
<dbReference type="InterPro" id="IPR001633">
    <property type="entry name" value="EAL_dom"/>
</dbReference>
<dbReference type="Gene3D" id="3.20.20.450">
    <property type="entry name" value="EAL domain"/>
    <property type="match status" value="1"/>
</dbReference>
<dbReference type="Proteomes" id="UP000335538">
    <property type="component" value="Unassembled WGS sequence"/>
</dbReference>
<dbReference type="InterPro" id="IPR035919">
    <property type="entry name" value="EAL_sf"/>
</dbReference>
<proteinExistence type="predicted"/>
<protein>
    <submittedName>
        <fullName evidence="2">Diguanylate cyclase</fullName>
    </submittedName>
</protein>
<dbReference type="SUPFAM" id="SSF141868">
    <property type="entry name" value="EAL domain-like"/>
    <property type="match status" value="1"/>
</dbReference>
<evidence type="ECO:0000259" key="1">
    <source>
        <dbReference type="PROSITE" id="PS50883"/>
    </source>
</evidence>
<name>A0A5E5BN54_9BURK</name>
<sequence>MPNTEHPPPSGRDVAHIDLVNRPQILAAFGPTAWAHIGQAVFARVSQRLAGAQIAWRGTSRISVEWAHGLAPASIGGGRDRGELLEALVMELSGAHAAARGVHSLAALSARWVDHHGGGAALAHAPGNGESSFVPTGAELAGQRDIDQTSSVHDAMREGRVRAVLQPVCEAGAPDKIFYYECLARISARDVGESVAHQTLIGSLEKLGLRRAFDRDMTQRAIRLLAQDADLVLGVNVSAGSAVDDAWWHSTFAQLAASARVARRLMVEITETARPMPGHCRRFSTKLRQLGCRVGVDDFGAGDSDDTLAALGSSDFVKIAGPLVTGAKHSAQGMAELMDVIGAARKHAPLLIVEHVEDEQALRIARRIGAQLVQGFHVGRPLDLATLFRGR</sequence>
<dbReference type="PROSITE" id="PS50883">
    <property type="entry name" value="EAL"/>
    <property type="match status" value="1"/>
</dbReference>
<feature type="domain" description="EAL" evidence="1">
    <location>
        <begin position="145"/>
        <end position="391"/>
    </location>
</feature>
<dbReference type="PANTHER" id="PTHR33121">
    <property type="entry name" value="CYCLIC DI-GMP PHOSPHODIESTERASE PDEF"/>
    <property type="match status" value="1"/>
</dbReference>
<dbReference type="GO" id="GO:0071111">
    <property type="term" value="F:cyclic-guanylate-specific phosphodiesterase activity"/>
    <property type="evidence" value="ECO:0007669"/>
    <property type="project" value="InterPro"/>
</dbReference>
<organism evidence="2 3">
    <name type="scientific">Pandoraea sputorum</name>
    <dbReference type="NCBI Taxonomy" id="93222"/>
    <lineage>
        <taxon>Bacteria</taxon>
        <taxon>Pseudomonadati</taxon>
        <taxon>Pseudomonadota</taxon>
        <taxon>Betaproteobacteria</taxon>
        <taxon>Burkholderiales</taxon>
        <taxon>Burkholderiaceae</taxon>
        <taxon>Pandoraea</taxon>
    </lineage>
</organism>
<accession>A0A5E5BN54</accession>
<dbReference type="AlphaFoldDB" id="A0A5E5BN54"/>